<dbReference type="PANTHER" id="PTHR15208">
    <property type="entry name" value="RECEPTOR-BINDING CANCER ANTIGEN EXPRESSED ON SISO CELLS CANCER ASSOCIATED SURFACE ANTIGEN RCAS1 ESTROGEN RECEPTOR-BINDING FRAGMENT- ASSOCIATED GENE 9 PROTEIN"/>
    <property type="match status" value="1"/>
</dbReference>
<dbReference type="Proteomes" id="UP000076420">
    <property type="component" value="Unassembled WGS sequence"/>
</dbReference>
<dbReference type="RefSeq" id="XP_055871621.1">
    <property type="nucleotide sequence ID" value="XM_056015646.1"/>
</dbReference>
<dbReference type="InterPro" id="IPR017025">
    <property type="entry name" value="Cancer-assoc_antigen_RCAS1"/>
</dbReference>
<dbReference type="OrthoDB" id="10017216at2759"/>
<evidence type="ECO:0000313" key="15">
    <source>
        <dbReference type="RefSeq" id="XP_055871630.1"/>
    </source>
</evidence>
<evidence type="ECO:0000313" key="12">
    <source>
        <dbReference type="RefSeq" id="XP_055871627.1"/>
    </source>
</evidence>
<dbReference type="AlphaFoldDB" id="A0A2C9L4J9"/>
<evidence type="ECO:0000313" key="9">
    <source>
        <dbReference type="RefSeq" id="XP_055871624.1"/>
    </source>
</evidence>
<dbReference type="RefSeq" id="XP_055871626.1">
    <property type="nucleotide sequence ID" value="XM_056015651.1"/>
</dbReference>
<keyword evidence="4" id="KW-1185">Reference proteome</keyword>
<dbReference type="RefSeq" id="XP_055871625.1">
    <property type="nucleotide sequence ID" value="XM_056015650.1"/>
</dbReference>
<dbReference type="EnsemblMetazoa" id="BGLB026847-RA">
    <property type="protein sequence ID" value="BGLB026847-PA"/>
    <property type="gene ID" value="BGLB026847"/>
</dbReference>
<accession>A0A2C9L4J9</accession>
<evidence type="ECO:0000313" key="5">
    <source>
        <dbReference type="RefSeq" id="XP_055871620.1"/>
    </source>
</evidence>
<dbReference type="RefSeq" id="XP_055871627.1">
    <property type="nucleotide sequence ID" value="XM_056015652.1"/>
</dbReference>
<dbReference type="GO" id="GO:0030141">
    <property type="term" value="C:secretory granule"/>
    <property type="evidence" value="ECO:0007669"/>
    <property type="project" value="TreeGrafter"/>
</dbReference>
<dbReference type="VEuPathDB" id="VectorBase:BGLB026847"/>
<dbReference type="RefSeq" id="XP_055871629.1">
    <property type="nucleotide sequence ID" value="XM_056015654.1"/>
</dbReference>
<dbReference type="OMA" id="LGEMENW"/>
<dbReference type="RefSeq" id="XP_055871623.1">
    <property type="nucleotide sequence ID" value="XM_056015648.1"/>
</dbReference>
<evidence type="ECO:0000313" key="3">
    <source>
        <dbReference type="Proteomes" id="UP000076420"/>
    </source>
</evidence>
<name>A0A2C9L4J9_BIOGL</name>
<feature type="compositionally biased region" description="Basic and acidic residues" evidence="1">
    <location>
        <begin position="200"/>
        <end position="215"/>
    </location>
</feature>
<proteinExistence type="predicted"/>
<sequence length="225" mass="26133">MIHYLWKLVSSIFGVFLAILRPLRRLVCRRQKVSEDLELISIGSGSSATQYSNNQDQNECVSWDVWEDQVKPDTNSENANGHTRELQSRISGHMTNSAYYRKYSESETEPEINFFEDMTPQVTKQPKILVVKKNSEETMHFSGLSNRFSALSDLPIVNSELEAWEDETNAWDTEEISEDLTGQAQETIRETKRLERLERQVEQQKRKQKKEEMRGLKSLVVTKLS</sequence>
<evidence type="ECO:0000313" key="2">
    <source>
        <dbReference type="EnsemblMetazoa" id="BGLB026847-PA"/>
    </source>
</evidence>
<dbReference type="PANTHER" id="PTHR15208:SF2">
    <property type="entry name" value="RECEPTOR-BINDING CANCER ANTIGEN EXPRESSED ON SISO CELLS"/>
    <property type="match status" value="1"/>
</dbReference>
<evidence type="ECO:0000256" key="1">
    <source>
        <dbReference type="SAM" id="MobiDB-lite"/>
    </source>
</evidence>
<dbReference type="RefSeq" id="XP_055871622.1">
    <property type="nucleotide sequence ID" value="XM_056015647.1"/>
</dbReference>
<evidence type="ECO:0000313" key="13">
    <source>
        <dbReference type="RefSeq" id="XP_055871628.1"/>
    </source>
</evidence>
<protein>
    <submittedName>
        <fullName evidence="5 6">Receptor-binding cancer antigen expressed on SiSo cells-like</fullName>
    </submittedName>
</protein>
<evidence type="ECO:0000313" key="6">
    <source>
        <dbReference type="RefSeq" id="XP_055871621.1"/>
    </source>
</evidence>
<reference evidence="2" key="1">
    <citation type="submission" date="2020-05" db="UniProtKB">
        <authorList>
            <consortium name="EnsemblMetazoa"/>
        </authorList>
    </citation>
    <scope>IDENTIFICATION</scope>
    <source>
        <strain evidence="2">BB02</strain>
    </source>
</reference>
<evidence type="ECO:0000313" key="10">
    <source>
        <dbReference type="RefSeq" id="XP_055871625.1"/>
    </source>
</evidence>
<dbReference type="KEGG" id="bgt:106059517"/>
<dbReference type="VEuPathDB" id="VectorBase:BGLAX_035202"/>
<evidence type="ECO:0000313" key="8">
    <source>
        <dbReference type="RefSeq" id="XP_055871623.1"/>
    </source>
</evidence>
<reference evidence="5 6" key="2">
    <citation type="submission" date="2025-04" db="UniProtKB">
        <authorList>
            <consortium name="RefSeq"/>
        </authorList>
    </citation>
    <scope>IDENTIFICATION</scope>
</reference>
<dbReference type="RefSeq" id="XP_055871620.1">
    <property type="nucleotide sequence ID" value="XM_056015645.1"/>
</dbReference>
<dbReference type="PIRSF" id="PIRSF034247">
    <property type="entry name" value="RCAS1"/>
    <property type="match status" value="1"/>
</dbReference>
<dbReference type="RefSeq" id="XP_055871624.1">
    <property type="nucleotide sequence ID" value="XM_056015649.1"/>
</dbReference>
<dbReference type="RefSeq" id="XP_055871628.1">
    <property type="nucleotide sequence ID" value="XM_056015653.1"/>
</dbReference>
<evidence type="ECO:0000313" key="14">
    <source>
        <dbReference type="RefSeq" id="XP_055871629.1"/>
    </source>
</evidence>
<evidence type="ECO:0000313" key="4">
    <source>
        <dbReference type="Proteomes" id="UP001165740"/>
    </source>
</evidence>
<evidence type="ECO:0000313" key="7">
    <source>
        <dbReference type="RefSeq" id="XP_055871622.1"/>
    </source>
</evidence>
<dbReference type="RefSeq" id="XP_055871630.1">
    <property type="nucleotide sequence ID" value="XM_056015655.1"/>
</dbReference>
<organism evidence="2 3">
    <name type="scientific">Biomphalaria glabrata</name>
    <name type="common">Bloodfluke planorb</name>
    <name type="synonym">Freshwater snail</name>
    <dbReference type="NCBI Taxonomy" id="6526"/>
    <lineage>
        <taxon>Eukaryota</taxon>
        <taxon>Metazoa</taxon>
        <taxon>Spiralia</taxon>
        <taxon>Lophotrochozoa</taxon>
        <taxon>Mollusca</taxon>
        <taxon>Gastropoda</taxon>
        <taxon>Heterobranchia</taxon>
        <taxon>Euthyneura</taxon>
        <taxon>Panpulmonata</taxon>
        <taxon>Hygrophila</taxon>
        <taxon>Lymnaeoidea</taxon>
        <taxon>Planorbidae</taxon>
        <taxon>Biomphalaria</taxon>
    </lineage>
</organism>
<dbReference type="Proteomes" id="UP001165740">
    <property type="component" value="Chromosome 17"/>
</dbReference>
<dbReference type="STRING" id="6526.A0A2C9L4J9"/>
<evidence type="ECO:0000313" key="11">
    <source>
        <dbReference type="RefSeq" id="XP_055871626.1"/>
    </source>
</evidence>
<gene>
    <name evidence="2" type="primary">106059517</name>
    <name evidence="5 6 7 8 9 10 11 12 13 14 15" type="synonym">LOC106059517</name>
</gene>
<feature type="region of interest" description="Disordered" evidence="1">
    <location>
        <begin position="200"/>
        <end position="225"/>
    </location>
</feature>